<accession>A0ABP9Y303</accession>
<sequence length="74" mass="8381">MHNIDAGCLLDIHLPTKPDILILPSQFKHFVKQVNGTVSMNPGFLCKHQVVGTYGRVILYPNVEERVRVDLLKL</sequence>
<keyword evidence="4" id="KW-1185">Reference proteome</keyword>
<dbReference type="InterPro" id="IPR016722">
    <property type="entry name" value="DNA_pol_alpha_bsu"/>
</dbReference>
<evidence type="ECO:0000256" key="1">
    <source>
        <dbReference type="ARBA" id="ARBA00004123"/>
    </source>
</evidence>
<proteinExistence type="predicted"/>
<evidence type="ECO:0000256" key="2">
    <source>
        <dbReference type="ARBA" id="ARBA00023242"/>
    </source>
</evidence>
<comment type="subcellular location">
    <subcellularLocation>
        <location evidence="1">Nucleus</location>
    </subcellularLocation>
</comment>
<dbReference type="PANTHER" id="PTHR23061">
    <property type="entry name" value="DNA POLYMERASE 2 ALPHA 70 KDA SUBUNIT"/>
    <property type="match status" value="1"/>
</dbReference>
<evidence type="ECO:0000313" key="4">
    <source>
        <dbReference type="Proteomes" id="UP001476247"/>
    </source>
</evidence>
<keyword evidence="2" id="KW-0539">Nucleus</keyword>
<organism evidence="3 4">
    <name type="scientific">Helicostylum pulchrum</name>
    <dbReference type="NCBI Taxonomy" id="562976"/>
    <lineage>
        <taxon>Eukaryota</taxon>
        <taxon>Fungi</taxon>
        <taxon>Fungi incertae sedis</taxon>
        <taxon>Mucoromycota</taxon>
        <taxon>Mucoromycotina</taxon>
        <taxon>Mucoromycetes</taxon>
        <taxon>Mucorales</taxon>
        <taxon>Mucorineae</taxon>
        <taxon>Mucoraceae</taxon>
        <taxon>Helicostylum</taxon>
    </lineage>
</organism>
<gene>
    <name evidence="3" type="ORF">HPULCUR_006827</name>
</gene>
<dbReference type="PANTHER" id="PTHR23061:SF12">
    <property type="entry name" value="DNA POLYMERASE ALPHA SUBUNIT B"/>
    <property type="match status" value="1"/>
</dbReference>
<dbReference type="Proteomes" id="UP001476247">
    <property type="component" value="Unassembled WGS sequence"/>
</dbReference>
<protein>
    <recommendedName>
        <fullName evidence="5">DNA polymerase alpha subunit B</fullName>
    </recommendedName>
</protein>
<evidence type="ECO:0000313" key="3">
    <source>
        <dbReference type="EMBL" id="GAA5801381.1"/>
    </source>
</evidence>
<reference evidence="3 4" key="1">
    <citation type="submission" date="2024-04" db="EMBL/GenBank/DDBJ databases">
        <title>genome sequences of Mucor flavus KT1a and Helicostylum pulchrum KT1b strains isolation_sourced from the surface of a dry-aged beef.</title>
        <authorList>
            <person name="Toyotome T."/>
            <person name="Hosono M."/>
            <person name="Torimaru M."/>
            <person name="Fukuda K."/>
            <person name="Mikami N."/>
        </authorList>
    </citation>
    <scope>NUCLEOTIDE SEQUENCE [LARGE SCALE GENOMIC DNA]</scope>
    <source>
        <strain evidence="3 4">KT1b</strain>
    </source>
</reference>
<comment type="caution">
    <text evidence="3">The sequence shown here is derived from an EMBL/GenBank/DDBJ whole genome shotgun (WGS) entry which is preliminary data.</text>
</comment>
<dbReference type="EMBL" id="BAABUJ010000018">
    <property type="protein sequence ID" value="GAA5801381.1"/>
    <property type="molecule type" value="Genomic_DNA"/>
</dbReference>
<evidence type="ECO:0008006" key="5">
    <source>
        <dbReference type="Google" id="ProtNLM"/>
    </source>
</evidence>
<dbReference type="Gene3D" id="3.60.21.60">
    <property type="match status" value="1"/>
</dbReference>
<name>A0ABP9Y303_9FUNG</name>